<reference evidence="1 2" key="1">
    <citation type="submission" date="2023-11" db="EMBL/GenBank/DDBJ databases">
        <title>Lentzea sokolovensis, sp. nov., Lentzea kristufkii, sp. nov., and Lentzea miocenensis, sp. nov., rare actinobacteria from Sokolov Coal Basin, Miocene lacustrine sediment, Czech Republic.</title>
        <authorList>
            <person name="Lara A."/>
            <person name="Kotroba L."/>
            <person name="Nouioui I."/>
            <person name="Neumann-Schaal M."/>
            <person name="Mast Y."/>
            <person name="Chronakova A."/>
        </authorList>
    </citation>
    <scope>NUCLEOTIDE SEQUENCE [LARGE SCALE GENOMIC DNA]</scope>
    <source>
        <strain evidence="1 2">BCCO 10_0061</strain>
    </source>
</reference>
<comment type="caution">
    <text evidence="1">The sequence shown here is derived from an EMBL/GenBank/DDBJ whole genome shotgun (WGS) entry which is preliminary data.</text>
</comment>
<accession>A0ABU4V134</accession>
<name>A0ABU4V134_9PSEU</name>
<gene>
    <name evidence="1" type="ORF">SK854_21420</name>
</gene>
<protein>
    <submittedName>
        <fullName evidence="1">Uncharacterized protein</fullName>
    </submittedName>
</protein>
<dbReference type="EMBL" id="JAXAVU010000009">
    <property type="protein sequence ID" value="MDX8144691.1"/>
    <property type="molecule type" value="Genomic_DNA"/>
</dbReference>
<proteinExistence type="predicted"/>
<dbReference type="RefSeq" id="WP_319976859.1">
    <property type="nucleotide sequence ID" value="NZ_JAXAVU010000009.1"/>
</dbReference>
<evidence type="ECO:0000313" key="2">
    <source>
        <dbReference type="Proteomes" id="UP001285352"/>
    </source>
</evidence>
<keyword evidence="2" id="KW-1185">Reference proteome</keyword>
<sequence>MGFYVLVQPEEDAEASLVEHAQGHPSLVVMCGDSQITVQLAGRQDAAELAIGFARNLSRAATAFADRVDALTADWPKLDFADLAAKVGTTPEELPDQLAGRHALTVDAEWFGETGPGGPERPA</sequence>
<dbReference type="Proteomes" id="UP001285352">
    <property type="component" value="Unassembled WGS sequence"/>
</dbReference>
<evidence type="ECO:0000313" key="1">
    <source>
        <dbReference type="EMBL" id="MDX8144691.1"/>
    </source>
</evidence>
<organism evidence="1 2">
    <name type="scientific">Lentzea sokolovensis</name>
    <dbReference type="NCBI Taxonomy" id="3095429"/>
    <lineage>
        <taxon>Bacteria</taxon>
        <taxon>Bacillati</taxon>
        <taxon>Actinomycetota</taxon>
        <taxon>Actinomycetes</taxon>
        <taxon>Pseudonocardiales</taxon>
        <taxon>Pseudonocardiaceae</taxon>
        <taxon>Lentzea</taxon>
    </lineage>
</organism>